<comment type="caution">
    <text evidence="4">The sequence shown here is derived from an EMBL/GenBank/DDBJ whole genome shotgun (WGS) entry which is preliminary data.</text>
</comment>
<comment type="similarity">
    <text evidence="1">Belongs to the amidase family.</text>
</comment>
<feature type="transmembrane region" description="Helical" evidence="2">
    <location>
        <begin position="43"/>
        <end position="69"/>
    </location>
</feature>
<dbReference type="GO" id="GO:0016811">
    <property type="term" value="F:hydrolase activity, acting on carbon-nitrogen (but not peptide) bonds, in linear amides"/>
    <property type="evidence" value="ECO:0007669"/>
    <property type="project" value="UniProtKB-ARBA"/>
</dbReference>
<feature type="transmembrane region" description="Helical" evidence="2">
    <location>
        <begin position="626"/>
        <end position="644"/>
    </location>
</feature>
<dbReference type="PANTHER" id="PTHR11895">
    <property type="entry name" value="TRANSAMIDASE"/>
    <property type="match status" value="1"/>
</dbReference>
<dbReference type="PANTHER" id="PTHR11895:SF165">
    <property type="entry name" value="FATTY ACID AMIDE HYDROLASE-LIKE"/>
    <property type="match status" value="1"/>
</dbReference>
<dbReference type="Proteomes" id="UP001627284">
    <property type="component" value="Unassembled WGS sequence"/>
</dbReference>
<dbReference type="PROSITE" id="PS00571">
    <property type="entry name" value="AMIDASES"/>
    <property type="match status" value="1"/>
</dbReference>
<dbReference type="SUPFAM" id="SSF75304">
    <property type="entry name" value="Amidase signature (AS) enzymes"/>
    <property type="match status" value="1"/>
</dbReference>
<keyword evidence="2" id="KW-0472">Membrane</keyword>
<feature type="domain" description="Amidase" evidence="3">
    <location>
        <begin position="253"/>
        <end position="666"/>
    </location>
</feature>
<dbReference type="EMBL" id="JBJKTR010000001">
    <property type="protein sequence ID" value="KAL3382616.1"/>
    <property type="molecule type" value="Genomic_DNA"/>
</dbReference>
<keyword evidence="5" id="KW-1185">Reference proteome</keyword>
<gene>
    <name evidence="4" type="ORF">AABB24_002235</name>
</gene>
<evidence type="ECO:0000256" key="2">
    <source>
        <dbReference type="SAM" id="Phobius"/>
    </source>
</evidence>
<evidence type="ECO:0000259" key="3">
    <source>
        <dbReference type="Pfam" id="PF01425"/>
    </source>
</evidence>
<dbReference type="InterPro" id="IPR023631">
    <property type="entry name" value="Amidase_dom"/>
</dbReference>
<dbReference type="Pfam" id="PF01425">
    <property type="entry name" value="Amidase"/>
    <property type="match status" value="1"/>
</dbReference>
<dbReference type="InterPro" id="IPR036928">
    <property type="entry name" value="AS_sf"/>
</dbReference>
<proteinExistence type="inferred from homology"/>
<name>A0ABD2VRZ0_9SOLN</name>
<dbReference type="AlphaFoldDB" id="A0ABD2VRZ0"/>
<feature type="transmembrane region" description="Helical" evidence="2">
    <location>
        <begin position="118"/>
        <end position="140"/>
    </location>
</feature>
<keyword evidence="2" id="KW-1133">Transmembrane helix</keyword>
<feature type="non-terminal residue" evidence="4">
    <location>
        <position position="1"/>
    </location>
</feature>
<evidence type="ECO:0000256" key="1">
    <source>
        <dbReference type="ARBA" id="ARBA00009199"/>
    </source>
</evidence>
<organism evidence="4 5">
    <name type="scientific">Solanum stoloniferum</name>
    <dbReference type="NCBI Taxonomy" id="62892"/>
    <lineage>
        <taxon>Eukaryota</taxon>
        <taxon>Viridiplantae</taxon>
        <taxon>Streptophyta</taxon>
        <taxon>Embryophyta</taxon>
        <taxon>Tracheophyta</taxon>
        <taxon>Spermatophyta</taxon>
        <taxon>Magnoliopsida</taxon>
        <taxon>eudicotyledons</taxon>
        <taxon>Gunneridae</taxon>
        <taxon>Pentapetalae</taxon>
        <taxon>asterids</taxon>
        <taxon>lamiids</taxon>
        <taxon>Solanales</taxon>
        <taxon>Solanaceae</taxon>
        <taxon>Solanoideae</taxon>
        <taxon>Solaneae</taxon>
        <taxon>Solanum</taxon>
    </lineage>
</organism>
<protein>
    <recommendedName>
        <fullName evidence="3">Amidase domain-containing protein</fullName>
    </recommendedName>
</protein>
<dbReference type="InterPro" id="IPR000120">
    <property type="entry name" value="Amidase"/>
</dbReference>
<reference evidence="4 5" key="1">
    <citation type="submission" date="2024-05" db="EMBL/GenBank/DDBJ databases">
        <title>De novo assembly of an allotetraploid wild potato.</title>
        <authorList>
            <person name="Hosaka A.J."/>
        </authorList>
    </citation>
    <scope>NUCLEOTIDE SEQUENCE [LARGE SCALE GENOMIC DNA]</scope>
    <source>
        <tissue evidence="4">Young leaves</tissue>
    </source>
</reference>
<feature type="transmembrane region" description="Helical" evidence="2">
    <location>
        <begin position="586"/>
        <end position="606"/>
    </location>
</feature>
<evidence type="ECO:0000313" key="5">
    <source>
        <dbReference type="Proteomes" id="UP001627284"/>
    </source>
</evidence>
<sequence>KTTQYGCRREHDTIGAVSSRINSILHNSSLPNKLCSRETKKKAFFCLMWCIILRLSNALLNFIMLTAGFTAYRYSVLYKATAFWKMGEKLVKLPATEVDMTAAKYTPQRVQAPHLTGFWLKLFVMLIEAPIIGSMILILLKNKNRITEILKNTMIPEAPMFIPEFPPKESEPDIFCLEEDGKPEERVELALQCLPDYNPGCIWITDPTAPFRYWKIRDYAYAYKSKLTTPSQVAEHFISAIEESNNKNPLAPLLISYDPDEVKRQADASTQRFKEGSELSILDGIFIAVKDDIDCYPYPSKGGTTWFHEFRQVKNDAVCVSRLRNCGAVLVGKTNMHELALGTTGNNANFGTTRNPHAPDRYTGGSSSGSAAIVACGLCSAALGTDGGGSVRIPSSLCGVVGLKTTYGRTDMKGLLYHSGTVAIVGPITATVEDSILVYAAILGSSPAERVSLKPALPCLPNLSSYENWCSTGSLRLGKYTEWFNDVFSTEISDKCENILNQLSEKHGCKTIEIVIPELHEMFIAHVVSIGSEALSQLNPDLEDGKLARLTYDSRINLALFRTYSASDYIAAQCLRRRLMHFYMEIFKKVDIIVTPTTAMTAPIISPTALTVGETNMRVSGSLMRFVLAGNLLGFPAISVPVGYDKQGLPIGMQLIGRPWCEASILRLAAAIEETCAGPKKKPVQFYDILKGNLM</sequence>
<accession>A0ABD2VRZ0</accession>
<dbReference type="InterPro" id="IPR020556">
    <property type="entry name" value="Amidase_CS"/>
</dbReference>
<evidence type="ECO:0000313" key="4">
    <source>
        <dbReference type="EMBL" id="KAL3382616.1"/>
    </source>
</evidence>
<keyword evidence="2" id="KW-0812">Transmembrane</keyword>
<dbReference type="Gene3D" id="3.90.1300.10">
    <property type="entry name" value="Amidase signature (AS) domain"/>
    <property type="match status" value="1"/>
</dbReference>